<evidence type="ECO:0000313" key="7">
    <source>
        <dbReference type="Proteomes" id="UP000503096"/>
    </source>
</evidence>
<gene>
    <name evidence="6" type="primary">degP</name>
    <name evidence="6" type="ORF">DSM104440_03200</name>
</gene>
<dbReference type="EC" id="3.4.21.107" evidence="6"/>
<dbReference type="EMBL" id="CP053073">
    <property type="protein sequence ID" value="QJR16366.1"/>
    <property type="molecule type" value="Genomic_DNA"/>
</dbReference>
<keyword evidence="7" id="KW-1185">Reference proteome</keyword>
<dbReference type="SUPFAM" id="SSF50494">
    <property type="entry name" value="Trypsin-like serine proteases"/>
    <property type="match status" value="1"/>
</dbReference>
<dbReference type="FunCoup" id="A0A6M4H9Z5">
    <property type="interactions" value="545"/>
</dbReference>
<keyword evidence="3 6" id="KW-0378">Hydrolase</keyword>
<dbReference type="InterPro" id="IPR051201">
    <property type="entry name" value="Chloro_Bact_Ser_Proteases"/>
</dbReference>
<dbReference type="PRINTS" id="PR00834">
    <property type="entry name" value="PROTEASES2C"/>
</dbReference>
<dbReference type="Pfam" id="PF13180">
    <property type="entry name" value="PDZ_2"/>
    <property type="match status" value="1"/>
</dbReference>
<sequence length="383" mass="40325">MRKLWLLFAQAVTVTLAALFVVSLVKPDLLVWRSNVVAIREGGPIVPLPAGASRPFSFSDAAKKATPSVVNISATRQIRRKNPLLEDPVFQRFFGERFQVPPETQLSLGSGVIVSGDGYILTNDHVVEGVTDIQVTLHDGRTVPAKVVGLDPDTDLAVVRVTAQGLTPITFGQSDQTRVGDVVLAIGDPFSVGQTVTMGIVSAVGREIGSANPFGSFIQTDAAINPGNSGGALVDVSGHLIGINTLIFSRSGGYQGIGFAIPVSLAKRVMEQIIETGAVTRGWFGVEVADMNPELATSLGMTGKRGAIVGAIERGSPAEKGGVRLGDVIVSINGRHVVDVSQALNAIAEVPPGKAVPVKVLRKNQELALEVTVGKRRPRPRSE</sequence>
<dbReference type="PROSITE" id="PS50106">
    <property type="entry name" value="PDZ"/>
    <property type="match status" value="1"/>
</dbReference>
<dbReference type="AlphaFoldDB" id="A0A6M4H9Z5"/>
<comment type="similarity">
    <text evidence="1">Belongs to the peptidase S1C family.</text>
</comment>
<evidence type="ECO:0000259" key="5">
    <source>
        <dbReference type="PROSITE" id="PS50106"/>
    </source>
</evidence>
<evidence type="ECO:0000256" key="4">
    <source>
        <dbReference type="ARBA" id="ARBA00022825"/>
    </source>
</evidence>
<feature type="domain" description="PDZ" evidence="5">
    <location>
        <begin position="273"/>
        <end position="364"/>
    </location>
</feature>
<dbReference type="Gene3D" id="2.30.42.10">
    <property type="match status" value="1"/>
</dbReference>
<accession>A0A6M4H9Z5</accession>
<evidence type="ECO:0000256" key="3">
    <source>
        <dbReference type="ARBA" id="ARBA00022801"/>
    </source>
</evidence>
<keyword evidence="4" id="KW-0720">Serine protease</keyword>
<dbReference type="Pfam" id="PF13365">
    <property type="entry name" value="Trypsin_2"/>
    <property type="match status" value="1"/>
</dbReference>
<dbReference type="PANTHER" id="PTHR43343">
    <property type="entry name" value="PEPTIDASE S12"/>
    <property type="match status" value="1"/>
</dbReference>
<dbReference type="FunFam" id="2.40.10.10:FF:000001">
    <property type="entry name" value="Periplasmic serine protease DegS"/>
    <property type="match status" value="1"/>
</dbReference>
<evidence type="ECO:0000313" key="6">
    <source>
        <dbReference type="EMBL" id="QJR16366.1"/>
    </source>
</evidence>
<dbReference type="Gene3D" id="2.40.10.120">
    <property type="match status" value="1"/>
</dbReference>
<dbReference type="InParanoid" id="A0A6M4H9Z5"/>
<dbReference type="GO" id="GO:0004252">
    <property type="term" value="F:serine-type endopeptidase activity"/>
    <property type="evidence" value="ECO:0007669"/>
    <property type="project" value="InterPro"/>
</dbReference>
<dbReference type="RefSeq" id="WP_171164403.1">
    <property type="nucleotide sequence ID" value="NZ_CP053073.1"/>
</dbReference>
<dbReference type="KEGG" id="upl:DSM104440_03200"/>
<keyword evidence="2 6" id="KW-0645">Protease</keyword>
<dbReference type="SMART" id="SM00228">
    <property type="entry name" value="PDZ"/>
    <property type="match status" value="1"/>
</dbReference>
<dbReference type="InterPro" id="IPR036034">
    <property type="entry name" value="PDZ_sf"/>
</dbReference>
<dbReference type="InterPro" id="IPR009003">
    <property type="entry name" value="Peptidase_S1_PA"/>
</dbReference>
<name>A0A6M4H9Z5_9PROT</name>
<organism evidence="6 7">
    <name type="scientific">Usitatibacter palustris</name>
    <dbReference type="NCBI Taxonomy" id="2732487"/>
    <lineage>
        <taxon>Bacteria</taxon>
        <taxon>Pseudomonadati</taxon>
        <taxon>Pseudomonadota</taxon>
        <taxon>Betaproteobacteria</taxon>
        <taxon>Nitrosomonadales</taxon>
        <taxon>Usitatibacteraceae</taxon>
        <taxon>Usitatibacter</taxon>
    </lineage>
</organism>
<dbReference type="InterPro" id="IPR001478">
    <property type="entry name" value="PDZ"/>
</dbReference>
<dbReference type="GO" id="GO:0006508">
    <property type="term" value="P:proteolysis"/>
    <property type="evidence" value="ECO:0007669"/>
    <property type="project" value="UniProtKB-KW"/>
</dbReference>
<proteinExistence type="inferred from homology"/>
<evidence type="ECO:0000256" key="2">
    <source>
        <dbReference type="ARBA" id="ARBA00022670"/>
    </source>
</evidence>
<dbReference type="Proteomes" id="UP000503096">
    <property type="component" value="Chromosome"/>
</dbReference>
<reference evidence="6 7" key="1">
    <citation type="submission" date="2020-04" db="EMBL/GenBank/DDBJ databases">
        <title>Usitatibacter rugosus gen. nov., sp. nov. and Usitatibacter palustris sp. nov., novel members of Usitatibacteraceae fam. nov. within the order Nitrosomonadales isolated from soil.</title>
        <authorList>
            <person name="Huber K.J."/>
            <person name="Neumann-Schaal M."/>
            <person name="Geppert A."/>
            <person name="Luckner M."/>
            <person name="Wanner G."/>
            <person name="Overmann J."/>
        </authorList>
    </citation>
    <scope>NUCLEOTIDE SEQUENCE [LARGE SCALE GENOMIC DNA]</scope>
    <source>
        <strain evidence="6 7">Swamp67</strain>
    </source>
</reference>
<dbReference type="PANTHER" id="PTHR43343:SF3">
    <property type="entry name" value="PROTEASE DO-LIKE 8, CHLOROPLASTIC"/>
    <property type="match status" value="1"/>
</dbReference>
<evidence type="ECO:0000256" key="1">
    <source>
        <dbReference type="ARBA" id="ARBA00010541"/>
    </source>
</evidence>
<dbReference type="SUPFAM" id="SSF50156">
    <property type="entry name" value="PDZ domain-like"/>
    <property type="match status" value="1"/>
</dbReference>
<protein>
    <submittedName>
        <fullName evidence="6">Periplasmic serine endoprotease DegP</fullName>
        <ecNumber evidence="6">3.4.21.107</ecNumber>
    </submittedName>
</protein>
<dbReference type="InterPro" id="IPR001940">
    <property type="entry name" value="Peptidase_S1C"/>
</dbReference>